<keyword evidence="2" id="KW-0805">Transcription regulation</keyword>
<dbReference type="GO" id="GO:0043565">
    <property type="term" value="F:sequence-specific DNA binding"/>
    <property type="evidence" value="ECO:0007669"/>
    <property type="project" value="TreeGrafter"/>
</dbReference>
<evidence type="ECO:0000256" key="3">
    <source>
        <dbReference type="ARBA" id="ARBA00023125"/>
    </source>
</evidence>
<dbReference type="Proteomes" id="UP000266677">
    <property type="component" value="Unassembled WGS sequence"/>
</dbReference>
<dbReference type="Gene3D" id="1.10.10.10">
    <property type="entry name" value="Winged helix-like DNA-binding domain superfamily/Winged helix DNA-binding domain"/>
    <property type="match status" value="1"/>
</dbReference>
<keyword evidence="4" id="KW-0804">Transcription</keyword>
<protein>
    <submittedName>
        <fullName evidence="6">LysR family transcriptional regulator</fullName>
    </submittedName>
</protein>
<comment type="caution">
    <text evidence="6">The sequence shown here is derived from an EMBL/GenBank/DDBJ whole genome shotgun (WGS) entry which is preliminary data.</text>
</comment>
<keyword evidence="3" id="KW-0238">DNA-binding</keyword>
<dbReference type="GO" id="GO:0006351">
    <property type="term" value="P:DNA-templated transcription"/>
    <property type="evidence" value="ECO:0007669"/>
    <property type="project" value="TreeGrafter"/>
</dbReference>
<proteinExistence type="inferred from homology"/>
<dbReference type="InterPro" id="IPR000847">
    <property type="entry name" value="LysR_HTH_N"/>
</dbReference>
<dbReference type="AlphaFoldDB" id="A0A3A4KJR2"/>
<name>A0A3A4KJR2_9NOCA</name>
<dbReference type="EMBL" id="QZFU01000019">
    <property type="protein sequence ID" value="RJO75152.1"/>
    <property type="molecule type" value="Genomic_DNA"/>
</dbReference>
<dbReference type="InterPro" id="IPR036388">
    <property type="entry name" value="WH-like_DNA-bd_sf"/>
</dbReference>
<dbReference type="RefSeq" id="WP_120042026.1">
    <property type="nucleotide sequence ID" value="NZ_QZFU01000019.1"/>
</dbReference>
<evidence type="ECO:0000256" key="2">
    <source>
        <dbReference type="ARBA" id="ARBA00023015"/>
    </source>
</evidence>
<evidence type="ECO:0000313" key="7">
    <source>
        <dbReference type="Proteomes" id="UP000266677"/>
    </source>
</evidence>
<dbReference type="GO" id="GO:0003700">
    <property type="term" value="F:DNA-binding transcription factor activity"/>
    <property type="evidence" value="ECO:0007669"/>
    <property type="project" value="InterPro"/>
</dbReference>
<dbReference type="SUPFAM" id="SSF53850">
    <property type="entry name" value="Periplasmic binding protein-like II"/>
    <property type="match status" value="1"/>
</dbReference>
<evidence type="ECO:0000259" key="5">
    <source>
        <dbReference type="PROSITE" id="PS50931"/>
    </source>
</evidence>
<evidence type="ECO:0000256" key="4">
    <source>
        <dbReference type="ARBA" id="ARBA00023163"/>
    </source>
</evidence>
<dbReference type="InterPro" id="IPR036390">
    <property type="entry name" value="WH_DNA-bd_sf"/>
</dbReference>
<dbReference type="SUPFAM" id="SSF46785">
    <property type="entry name" value="Winged helix' DNA-binding domain"/>
    <property type="match status" value="1"/>
</dbReference>
<dbReference type="PANTHER" id="PTHR30537:SF3">
    <property type="entry name" value="TRANSCRIPTIONAL REGULATORY PROTEIN"/>
    <property type="match status" value="1"/>
</dbReference>
<evidence type="ECO:0000313" key="6">
    <source>
        <dbReference type="EMBL" id="RJO75152.1"/>
    </source>
</evidence>
<sequence>MIVADDLRYFLEVARTRRLLTAGRRLGVNHTTVGRRIAALERSIGNRLFDRAPAGWVLTDAGHRLLVHAEAIESTLLAAMESTASGGGRLSGTVRVATPDGFGTFVLAPNLAELCATHPDLDIQIVTATRNDVLSTREFDLAVTLEPPAQRSVECAELADYELGLYATCEYLATHPRIARATDLQEHRLIGYIDSLLDIAALRILDDIVPGHRAQIQTNNVTGQWTAAAAGSGVAVLPLYIGDPDPRLVRVLPDEVTVARKYWLIVPRDLRRLARVRAVIAMMRTIATTQPGLTVPS</sequence>
<dbReference type="Pfam" id="PF03466">
    <property type="entry name" value="LysR_substrate"/>
    <property type="match status" value="1"/>
</dbReference>
<dbReference type="InterPro" id="IPR058163">
    <property type="entry name" value="LysR-type_TF_proteobact-type"/>
</dbReference>
<dbReference type="PROSITE" id="PS50931">
    <property type="entry name" value="HTH_LYSR"/>
    <property type="match status" value="1"/>
</dbReference>
<organism evidence="6 7">
    <name type="scientific">Nocardia panacis</name>
    <dbReference type="NCBI Taxonomy" id="2340916"/>
    <lineage>
        <taxon>Bacteria</taxon>
        <taxon>Bacillati</taxon>
        <taxon>Actinomycetota</taxon>
        <taxon>Actinomycetes</taxon>
        <taxon>Mycobacteriales</taxon>
        <taxon>Nocardiaceae</taxon>
        <taxon>Nocardia</taxon>
    </lineage>
</organism>
<dbReference type="Pfam" id="PF00126">
    <property type="entry name" value="HTH_1"/>
    <property type="match status" value="1"/>
</dbReference>
<accession>A0A3A4KJR2</accession>
<evidence type="ECO:0000256" key="1">
    <source>
        <dbReference type="ARBA" id="ARBA00009437"/>
    </source>
</evidence>
<reference evidence="6 7" key="1">
    <citation type="submission" date="2018-09" db="EMBL/GenBank/DDBJ databases">
        <title>YIM PH21274 draft genome.</title>
        <authorList>
            <person name="Miao C."/>
        </authorList>
    </citation>
    <scope>NUCLEOTIDE SEQUENCE [LARGE SCALE GENOMIC DNA]</scope>
    <source>
        <strain evidence="6 7">YIM PH 21724</strain>
    </source>
</reference>
<comment type="similarity">
    <text evidence="1">Belongs to the LysR transcriptional regulatory family.</text>
</comment>
<dbReference type="OrthoDB" id="570111at2"/>
<feature type="domain" description="HTH lysR-type" evidence="5">
    <location>
        <begin position="1"/>
        <end position="59"/>
    </location>
</feature>
<keyword evidence="7" id="KW-1185">Reference proteome</keyword>
<dbReference type="PANTHER" id="PTHR30537">
    <property type="entry name" value="HTH-TYPE TRANSCRIPTIONAL REGULATOR"/>
    <property type="match status" value="1"/>
</dbReference>
<gene>
    <name evidence="6" type="ORF">D5S18_17450</name>
</gene>
<dbReference type="Gene3D" id="3.40.190.290">
    <property type="match status" value="1"/>
</dbReference>
<dbReference type="InterPro" id="IPR005119">
    <property type="entry name" value="LysR_subst-bd"/>
</dbReference>